<protein>
    <submittedName>
        <fullName evidence="1">Uncharacterized protein</fullName>
    </submittedName>
</protein>
<name>A0A9Q0KXZ4_9MAGN</name>
<dbReference type="Proteomes" id="UP001141806">
    <property type="component" value="Unassembled WGS sequence"/>
</dbReference>
<evidence type="ECO:0000313" key="2">
    <source>
        <dbReference type="Proteomes" id="UP001141806"/>
    </source>
</evidence>
<accession>A0A9Q0KXZ4</accession>
<dbReference type="AlphaFoldDB" id="A0A9Q0KXZ4"/>
<reference evidence="1" key="1">
    <citation type="journal article" date="2023" name="Plant J.">
        <title>The genome of the king protea, Protea cynaroides.</title>
        <authorList>
            <person name="Chang J."/>
            <person name="Duong T.A."/>
            <person name="Schoeman C."/>
            <person name="Ma X."/>
            <person name="Roodt D."/>
            <person name="Barker N."/>
            <person name="Li Z."/>
            <person name="Van de Peer Y."/>
            <person name="Mizrachi E."/>
        </authorList>
    </citation>
    <scope>NUCLEOTIDE SEQUENCE</scope>
    <source>
        <tissue evidence="1">Young leaves</tissue>
    </source>
</reference>
<sequence>MFESFKKDSGIGISYHELAIYDFFLFNGHCLIVDHDVYPNTIGAKAEDFESLPLNIALIIVYQSPKSNLSKLLKPVNLLTLRRLVLVVGKHETLKFNFCSTFCGAKTEDKGKAVAIPDSSKKRKIIPYMPSNKSITIGSPTRTALASSYINIDQSPINLSDVALTTTTGDKKRC</sequence>
<proteinExistence type="predicted"/>
<keyword evidence="2" id="KW-1185">Reference proteome</keyword>
<dbReference type="EMBL" id="JAMYWD010000002">
    <property type="protein sequence ID" value="KAJ4978679.1"/>
    <property type="molecule type" value="Genomic_DNA"/>
</dbReference>
<organism evidence="1 2">
    <name type="scientific">Protea cynaroides</name>
    <dbReference type="NCBI Taxonomy" id="273540"/>
    <lineage>
        <taxon>Eukaryota</taxon>
        <taxon>Viridiplantae</taxon>
        <taxon>Streptophyta</taxon>
        <taxon>Embryophyta</taxon>
        <taxon>Tracheophyta</taxon>
        <taxon>Spermatophyta</taxon>
        <taxon>Magnoliopsida</taxon>
        <taxon>Proteales</taxon>
        <taxon>Proteaceae</taxon>
        <taxon>Protea</taxon>
    </lineage>
</organism>
<comment type="caution">
    <text evidence="1">The sequence shown here is derived from an EMBL/GenBank/DDBJ whole genome shotgun (WGS) entry which is preliminary data.</text>
</comment>
<gene>
    <name evidence="1" type="ORF">NE237_009459</name>
</gene>
<evidence type="ECO:0000313" key="1">
    <source>
        <dbReference type="EMBL" id="KAJ4978679.1"/>
    </source>
</evidence>